<dbReference type="GO" id="GO:0005737">
    <property type="term" value="C:cytoplasm"/>
    <property type="evidence" value="ECO:0007669"/>
    <property type="project" value="UniProtKB-SubCell"/>
</dbReference>
<dbReference type="PANTHER" id="PTHR43096">
    <property type="entry name" value="DNAJ HOMOLOG 1, MITOCHONDRIAL-RELATED"/>
    <property type="match status" value="1"/>
</dbReference>
<keyword evidence="3 9" id="KW-0863">Zinc-finger</keyword>
<evidence type="ECO:0000313" key="14">
    <source>
        <dbReference type="Proteomes" id="UP000290876"/>
    </source>
</evidence>
<keyword evidence="1 9" id="KW-0479">Metal-binding</keyword>
<evidence type="ECO:0000256" key="10">
    <source>
        <dbReference type="PROSITE-ProRule" id="PRU00546"/>
    </source>
</evidence>
<dbReference type="Proteomes" id="UP000290876">
    <property type="component" value="Chromosome"/>
</dbReference>
<dbReference type="SUPFAM" id="SSF57938">
    <property type="entry name" value="DnaJ/Hsp40 cysteine-rich domain"/>
    <property type="match status" value="1"/>
</dbReference>
<dbReference type="PRINTS" id="PR00625">
    <property type="entry name" value="JDOMAIN"/>
</dbReference>
<dbReference type="InterPro" id="IPR001305">
    <property type="entry name" value="HSP_DnaJ_Cys-rich_dom"/>
</dbReference>
<protein>
    <recommendedName>
        <fullName evidence="8 9">Chaperone protein DnaJ</fullName>
    </recommendedName>
</protein>
<feature type="binding site" evidence="9">
    <location>
        <position position="191"/>
    </location>
    <ligand>
        <name>Zn(2+)</name>
        <dbReference type="ChEBI" id="CHEBI:29105"/>
        <label>2</label>
    </ligand>
</feature>
<feature type="binding site" evidence="9">
    <location>
        <position position="208"/>
    </location>
    <ligand>
        <name>Zn(2+)</name>
        <dbReference type="ChEBI" id="CHEBI:29105"/>
        <label>1</label>
    </ligand>
</feature>
<sequence length="367" mass="41064">MSNKNYYEILGVSKNATEKEIKSAYRKLAMQYHPDRLKDGTSDQKMRELNEAYEVLSNKEKRENYDRFGSAEGPQGFGGANFSQHFGGFGDFFSNFGDIFGDFGGFDFTGTATREPGRKRKGKDILGILKISIIEAINGVEKKVEWPKYELCQNCDATGAQRPQDIKTCSTCKGTGKVGKRMGMMVYSTTCSDCHGAGKIYGEPCHECNGNIYIKKRKTVTFTIPKGTADGYTITFPGYGERGINGGAVGALVLKIEIDEHPYFKVMNREVVLEVPVTFLDILNERTITIPAPYGEETYQLTSNIMDQDSVVFKKGQLGSFSCFRVFFKVVMPKLGVRDRKNLAKVLAEYSDTTNQDFTRKVDKTKL</sequence>
<comment type="domain">
    <text evidence="9">The J domain is necessary and sufficient to stimulate DnaK ATPase activity. Zinc center 1 plays an important role in the autonomous, DnaK-independent chaperone activity of DnaJ. Zinc center 2 is essential for interaction with DnaK and for DnaJ activity.</text>
</comment>
<comment type="subcellular location">
    <subcellularLocation>
        <location evidence="9">Cytoplasm</location>
    </subcellularLocation>
</comment>
<dbReference type="KEGG" id="mcob:NCTC10184_00247"/>
<evidence type="ECO:0000256" key="9">
    <source>
        <dbReference type="HAMAP-Rule" id="MF_01152"/>
    </source>
</evidence>
<dbReference type="SMART" id="SM00271">
    <property type="entry name" value="DnaJ"/>
    <property type="match status" value="1"/>
</dbReference>
<feature type="binding site" evidence="9">
    <location>
        <position position="169"/>
    </location>
    <ligand>
        <name>Zn(2+)</name>
        <dbReference type="ChEBI" id="CHEBI:29105"/>
        <label>2</label>
    </ligand>
</feature>
<evidence type="ECO:0000256" key="7">
    <source>
        <dbReference type="ARBA" id="ARBA00061004"/>
    </source>
</evidence>
<dbReference type="InterPro" id="IPR008971">
    <property type="entry name" value="HSP40/DnaJ_pept-bd"/>
</dbReference>
<reference evidence="13 14" key="1">
    <citation type="submission" date="2019-01" db="EMBL/GenBank/DDBJ databases">
        <authorList>
            <consortium name="Pathogen Informatics"/>
        </authorList>
    </citation>
    <scope>NUCLEOTIDE SEQUENCE [LARGE SCALE GENOMIC DNA]</scope>
    <source>
        <strain evidence="13 14">NCTC10184</strain>
    </source>
</reference>
<dbReference type="PROSITE" id="PS51188">
    <property type="entry name" value="ZF_CR"/>
    <property type="match status" value="1"/>
</dbReference>
<evidence type="ECO:0000256" key="8">
    <source>
        <dbReference type="ARBA" id="ARBA00067609"/>
    </source>
</evidence>
<evidence type="ECO:0000313" key="13">
    <source>
        <dbReference type="EMBL" id="VEU78028.1"/>
    </source>
</evidence>
<dbReference type="RefSeq" id="WP_129622879.1">
    <property type="nucleotide sequence ID" value="NZ_LR215043.1"/>
</dbReference>
<dbReference type="PROSITE" id="PS50076">
    <property type="entry name" value="DNAJ_2"/>
    <property type="match status" value="1"/>
</dbReference>
<dbReference type="PANTHER" id="PTHR43096:SF52">
    <property type="entry name" value="DNAJ HOMOLOG 1, MITOCHONDRIAL-RELATED"/>
    <property type="match status" value="1"/>
</dbReference>
<name>A0A449BA55_9BACT</name>
<proteinExistence type="inferred from homology"/>
<evidence type="ECO:0000256" key="4">
    <source>
        <dbReference type="ARBA" id="ARBA00022833"/>
    </source>
</evidence>
<dbReference type="GO" id="GO:0006260">
    <property type="term" value="P:DNA replication"/>
    <property type="evidence" value="ECO:0007669"/>
    <property type="project" value="UniProtKB-KW"/>
</dbReference>
<evidence type="ECO:0000256" key="5">
    <source>
        <dbReference type="ARBA" id="ARBA00023186"/>
    </source>
</evidence>
<dbReference type="Pfam" id="PF00226">
    <property type="entry name" value="DnaJ"/>
    <property type="match status" value="1"/>
</dbReference>
<keyword evidence="5 9" id="KW-0143">Chaperone</keyword>
<keyword evidence="4 9" id="KW-0862">Zinc</keyword>
<dbReference type="OrthoDB" id="9779889at2"/>
<keyword evidence="9" id="KW-0963">Cytoplasm</keyword>
<keyword evidence="2 9" id="KW-0677">Repeat</keyword>
<evidence type="ECO:0000256" key="6">
    <source>
        <dbReference type="ARBA" id="ARBA00053423"/>
    </source>
</evidence>
<keyword evidence="9" id="KW-0346">Stress response</keyword>
<dbReference type="HAMAP" id="MF_01152">
    <property type="entry name" value="DnaJ"/>
    <property type="match status" value="1"/>
</dbReference>
<organism evidence="13 14">
    <name type="scientific">Mycoplasmopsis columbinasalis</name>
    <dbReference type="NCBI Taxonomy" id="114880"/>
    <lineage>
        <taxon>Bacteria</taxon>
        <taxon>Bacillati</taxon>
        <taxon>Mycoplasmatota</taxon>
        <taxon>Mycoplasmoidales</taxon>
        <taxon>Metamycoplasmataceae</taxon>
        <taxon>Mycoplasmopsis</taxon>
    </lineage>
</organism>
<dbReference type="CDD" id="cd10747">
    <property type="entry name" value="DnaJ_C"/>
    <property type="match status" value="1"/>
</dbReference>
<dbReference type="SUPFAM" id="SSF46565">
    <property type="entry name" value="Chaperone J-domain"/>
    <property type="match status" value="1"/>
</dbReference>
<dbReference type="SUPFAM" id="SSF49493">
    <property type="entry name" value="HSP40/DnaJ peptide-binding domain"/>
    <property type="match status" value="1"/>
</dbReference>
<keyword evidence="9" id="KW-0235">DNA replication</keyword>
<keyword evidence="14" id="KW-1185">Reference proteome</keyword>
<comment type="similarity">
    <text evidence="7 9">Belongs to the DnaJ family.</text>
</comment>
<dbReference type="GO" id="GO:0031072">
    <property type="term" value="F:heat shock protein binding"/>
    <property type="evidence" value="ECO:0007669"/>
    <property type="project" value="InterPro"/>
</dbReference>
<dbReference type="AlphaFoldDB" id="A0A449BA55"/>
<dbReference type="GO" id="GO:0042026">
    <property type="term" value="P:protein refolding"/>
    <property type="evidence" value="ECO:0007669"/>
    <property type="project" value="TreeGrafter"/>
</dbReference>
<dbReference type="InterPro" id="IPR036410">
    <property type="entry name" value="HSP_DnaJ_Cys-rich_dom_sf"/>
</dbReference>
<dbReference type="FunFam" id="2.10.230.10:FF:000002">
    <property type="entry name" value="Molecular chaperone DnaJ"/>
    <property type="match status" value="1"/>
</dbReference>
<feature type="domain" description="J" evidence="11">
    <location>
        <begin position="5"/>
        <end position="69"/>
    </location>
</feature>
<dbReference type="GO" id="GO:0009408">
    <property type="term" value="P:response to heat"/>
    <property type="evidence" value="ECO:0007669"/>
    <property type="project" value="InterPro"/>
</dbReference>
<dbReference type="CDD" id="cd10719">
    <property type="entry name" value="DnaJ_zf"/>
    <property type="match status" value="1"/>
</dbReference>
<dbReference type="CDD" id="cd06257">
    <property type="entry name" value="DnaJ"/>
    <property type="match status" value="1"/>
</dbReference>
<comment type="function">
    <text evidence="6 9">Participates actively in the response to hyperosmotic and heat shock by preventing the aggregation of stress-denatured proteins and by disaggregating proteins, also in an autonomous, DnaK-independent fashion. Unfolded proteins bind initially to DnaJ; upon interaction with the DnaJ-bound protein, DnaK hydrolyzes its bound ATP, resulting in the formation of a stable complex. GrpE releases ADP from DnaK; ATP binding to DnaK triggers the release of the substrate protein, thus completing the reaction cycle. Several rounds of ATP-dependent interactions between DnaJ, DnaK and GrpE are required for fully efficient folding. Also involved, together with DnaK and GrpE, in the DNA replication of plasmids through activation of initiation proteins.</text>
</comment>
<gene>
    <name evidence="9 13" type="primary">dnaJ</name>
    <name evidence="13" type="ORF">NCTC10184_00247</name>
</gene>
<feature type="zinc finger region" description="CR-type" evidence="10">
    <location>
        <begin position="139"/>
        <end position="217"/>
    </location>
</feature>
<dbReference type="EMBL" id="LR215043">
    <property type="protein sequence ID" value="VEU78028.1"/>
    <property type="molecule type" value="Genomic_DNA"/>
</dbReference>
<comment type="subunit">
    <text evidence="9">Homodimer.</text>
</comment>
<feature type="binding site" evidence="9">
    <location>
        <position position="152"/>
    </location>
    <ligand>
        <name>Zn(2+)</name>
        <dbReference type="ChEBI" id="CHEBI:29105"/>
        <label>1</label>
    </ligand>
</feature>
<dbReference type="GO" id="GO:0005524">
    <property type="term" value="F:ATP binding"/>
    <property type="evidence" value="ECO:0007669"/>
    <property type="project" value="InterPro"/>
</dbReference>
<evidence type="ECO:0000259" key="11">
    <source>
        <dbReference type="PROSITE" id="PS50076"/>
    </source>
</evidence>
<comment type="caution">
    <text evidence="9">Lacks conserved residue(s) required for the propagation of feature annotation.</text>
</comment>
<feature type="binding site" evidence="9">
    <location>
        <position position="194"/>
    </location>
    <ligand>
        <name>Zn(2+)</name>
        <dbReference type="ChEBI" id="CHEBI:29105"/>
        <label>2</label>
    </ligand>
</feature>
<feature type="binding site" evidence="9">
    <location>
        <position position="205"/>
    </location>
    <ligand>
        <name>Zn(2+)</name>
        <dbReference type="ChEBI" id="CHEBI:29105"/>
        <label>1</label>
    </ligand>
</feature>
<evidence type="ECO:0000256" key="2">
    <source>
        <dbReference type="ARBA" id="ARBA00022737"/>
    </source>
</evidence>
<feature type="binding site" evidence="9">
    <location>
        <position position="172"/>
    </location>
    <ligand>
        <name>Zn(2+)</name>
        <dbReference type="ChEBI" id="CHEBI:29105"/>
        <label>2</label>
    </ligand>
</feature>
<feature type="binding site" evidence="9">
    <location>
        <position position="155"/>
    </location>
    <ligand>
        <name>Zn(2+)</name>
        <dbReference type="ChEBI" id="CHEBI:29105"/>
        <label>1</label>
    </ligand>
</feature>
<dbReference type="InterPro" id="IPR036869">
    <property type="entry name" value="J_dom_sf"/>
</dbReference>
<evidence type="ECO:0000256" key="1">
    <source>
        <dbReference type="ARBA" id="ARBA00022723"/>
    </source>
</evidence>
<accession>A0A449BA55</accession>
<feature type="domain" description="CR-type" evidence="12">
    <location>
        <begin position="139"/>
        <end position="217"/>
    </location>
</feature>
<dbReference type="Gene3D" id="2.10.230.10">
    <property type="entry name" value="Heat shock protein DnaJ, cysteine-rich domain"/>
    <property type="match status" value="1"/>
</dbReference>
<dbReference type="Gene3D" id="1.10.287.110">
    <property type="entry name" value="DnaJ domain"/>
    <property type="match status" value="1"/>
</dbReference>
<dbReference type="Pfam" id="PF01556">
    <property type="entry name" value="DnaJ_C"/>
    <property type="match status" value="1"/>
</dbReference>
<dbReference type="InterPro" id="IPR002939">
    <property type="entry name" value="DnaJ_C"/>
</dbReference>
<dbReference type="Gene3D" id="2.60.260.20">
    <property type="entry name" value="Urease metallochaperone UreE, N-terminal domain"/>
    <property type="match status" value="1"/>
</dbReference>
<dbReference type="GO" id="GO:0051082">
    <property type="term" value="F:unfolded protein binding"/>
    <property type="evidence" value="ECO:0007669"/>
    <property type="project" value="UniProtKB-UniRule"/>
</dbReference>
<evidence type="ECO:0000259" key="12">
    <source>
        <dbReference type="PROSITE" id="PS51188"/>
    </source>
</evidence>
<dbReference type="GO" id="GO:0008270">
    <property type="term" value="F:zinc ion binding"/>
    <property type="evidence" value="ECO:0007669"/>
    <property type="project" value="UniProtKB-UniRule"/>
</dbReference>
<comment type="cofactor">
    <cofactor evidence="9">
        <name>Zn(2+)</name>
        <dbReference type="ChEBI" id="CHEBI:29105"/>
    </cofactor>
    <text evidence="9">Binds 2 Zn(2+) ions per monomer.</text>
</comment>
<evidence type="ECO:0000256" key="3">
    <source>
        <dbReference type="ARBA" id="ARBA00022771"/>
    </source>
</evidence>
<dbReference type="Pfam" id="PF00684">
    <property type="entry name" value="DnaJ_CXXCXGXG"/>
    <property type="match status" value="1"/>
</dbReference>
<dbReference type="InterPro" id="IPR012724">
    <property type="entry name" value="DnaJ"/>
</dbReference>
<dbReference type="InterPro" id="IPR001623">
    <property type="entry name" value="DnaJ_domain"/>
</dbReference>
<dbReference type="FunFam" id="1.10.287.110:FF:000034">
    <property type="entry name" value="Chaperone protein DnaJ"/>
    <property type="match status" value="1"/>
</dbReference>